<dbReference type="PANTHER" id="PTHR23324">
    <property type="entry name" value="SEC14 RELATED PROTEIN"/>
    <property type="match status" value="1"/>
</dbReference>
<dbReference type="PANTHER" id="PTHR23324:SF83">
    <property type="entry name" value="SEC14-LIKE PROTEIN 2"/>
    <property type="match status" value="1"/>
</dbReference>
<dbReference type="AlphaFoldDB" id="A0A8C5X605"/>
<evidence type="ECO:0000259" key="1">
    <source>
        <dbReference type="SMART" id="SM01100"/>
    </source>
</evidence>
<protein>
    <recommendedName>
        <fullName evidence="1">CRAL/TRIO N-terminal domain-containing protein</fullName>
    </recommendedName>
</protein>
<accession>A0A8C5X605</accession>
<dbReference type="Ensembl" id="ENSMCST00000013439.1">
    <property type="protein sequence ID" value="ENSMCSP00000013099.1"/>
    <property type="gene ID" value="ENSMCSG00000009268.1"/>
</dbReference>
<proteinExistence type="predicted"/>
<dbReference type="InterPro" id="IPR011074">
    <property type="entry name" value="CRAL/TRIO_N_dom"/>
</dbReference>
<keyword evidence="3" id="KW-1185">Reference proteome</keyword>
<evidence type="ECO:0000313" key="3">
    <source>
        <dbReference type="Proteomes" id="UP000694560"/>
    </source>
</evidence>
<dbReference type="Proteomes" id="UP000694560">
    <property type="component" value="Unplaced"/>
</dbReference>
<dbReference type="Gene3D" id="3.40.525.10">
    <property type="entry name" value="CRAL-TRIO lipid binding domain"/>
    <property type="match status" value="1"/>
</dbReference>
<dbReference type="OrthoDB" id="1434354at2759"/>
<dbReference type="InterPro" id="IPR051064">
    <property type="entry name" value="SEC14/CRAL-TRIO_domain"/>
</dbReference>
<reference evidence="2" key="1">
    <citation type="submission" date="2025-08" db="UniProtKB">
        <authorList>
            <consortium name="Ensembl"/>
        </authorList>
    </citation>
    <scope>IDENTIFICATION</scope>
</reference>
<dbReference type="GO" id="GO:0005737">
    <property type="term" value="C:cytoplasm"/>
    <property type="evidence" value="ECO:0007669"/>
    <property type="project" value="TreeGrafter"/>
</dbReference>
<dbReference type="InterPro" id="IPR036273">
    <property type="entry name" value="CRAL/TRIO_N_dom_sf"/>
</dbReference>
<dbReference type="SMART" id="SM01100">
    <property type="entry name" value="CRAL_TRIO_N"/>
    <property type="match status" value="1"/>
</dbReference>
<organism evidence="2 3">
    <name type="scientific">Malurus cyaneus samueli</name>
    <dbReference type="NCBI Taxonomy" id="2593467"/>
    <lineage>
        <taxon>Eukaryota</taxon>
        <taxon>Metazoa</taxon>
        <taxon>Chordata</taxon>
        <taxon>Craniata</taxon>
        <taxon>Vertebrata</taxon>
        <taxon>Euteleostomi</taxon>
        <taxon>Archelosauria</taxon>
        <taxon>Archosauria</taxon>
        <taxon>Dinosauria</taxon>
        <taxon>Saurischia</taxon>
        <taxon>Theropoda</taxon>
        <taxon>Coelurosauria</taxon>
        <taxon>Aves</taxon>
        <taxon>Neognathae</taxon>
        <taxon>Neoaves</taxon>
        <taxon>Telluraves</taxon>
        <taxon>Australaves</taxon>
        <taxon>Passeriformes</taxon>
        <taxon>Meliphagoidea</taxon>
        <taxon>Maluridae</taxon>
        <taxon>Malurus</taxon>
    </lineage>
</organism>
<sequence length="91" mass="10273">MPLGGTGLPFREKLKDVLPSLPAQDDYFLLKWLRARAFDLPKAEAMLRKHLEVRKYMDADNIIAWEPPEVCPQRGLSPCVPLSPPGVHKVP</sequence>
<name>A0A8C5X605_9PASS</name>
<feature type="domain" description="CRAL/TRIO N-terminal" evidence="1">
    <location>
        <begin position="25"/>
        <end position="50"/>
    </location>
</feature>
<evidence type="ECO:0000313" key="2">
    <source>
        <dbReference type="Ensembl" id="ENSMCSP00000013099.1"/>
    </source>
</evidence>
<dbReference type="InterPro" id="IPR036865">
    <property type="entry name" value="CRAL-TRIO_dom_sf"/>
</dbReference>
<reference evidence="2" key="2">
    <citation type="submission" date="2025-09" db="UniProtKB">
        <authorList>
            <consortium name="Ensembl"/>
        </authorList>
    </citation>
    <scope>IDENTIFICATION</scope>
</reference>
<dbReference type="SUPFAM" id="SSF46938">
    <property type="entry name" value="CRAL/TRIO N-terminal domain"/>
    <property type="match status" value="1"/>
</dbReference>
<dbReference type="Pfam" id="PF03765">
    <property type="entry name" value="CRAL_TRIO_N"/>
    <property type="match status" value="1"/>
</dbReference>